<gene>
    <name evidence="2" type="ORF">CJP73_05820</name>
</gene>
<reference evidence="2 3" key="1">
    <citation type="submission" date="2017-08" db="EMBL/GenBank/DDBJ databases">
        <title>Pusillimonas indicus sp. nov., a member of the family Alcaligenaceae isolated from surface seawater.</title>
        <authorList>
            <person name="Li J."/>
        </authorList>
    </citation>
    <scope>NUCLEOTIDE SEQUENCE [LARGE SCALE GENOMIC DNA]</scope>
    <source>
        <strain evidence="2 3">L52-1-41</strain>
    </source>
</reference>
<dbReference type="EMBL" id="NQYH01000003">
    <property type="protein sequence ID" value="RIY41618.1"/>
    <property type="molecule type" value="Genomic_DNA"/>
</dbReference>
<dbReference type="InterPro" id="IPR014991">
    <property type="entry name" value="DUF1840"/>
</dbReference>
<feature type="region of interest" description="Disordered" evidence="1">
    <location>
        <begin position="56"/>
        <end position="80"/>
    </location>
</feature>
<evidence type="ECO:0000256" key="1">
    <source>
        <dbReference type="SAM" id="MobiDB-lite"/>
    </source>
</evidence>
<evidence type="ECO:0000313" key="3">
    <source>
        <dbReference type="Proteomes" id="UP000266206"/>
    </source>
</evidence>
<organism evidence="2 3">
    <name type="scientific">Neopusillimonas maritima</name>
    <dbReference type="NCBI Taxonomy" id="2026239"/>
    <lineage>
        <taxon>Bacteria</taxon>
        <taxon>Pseudomonadati</taxon>
        <taxon>Pseudomonadota</taxon>
        <taxon>Betaproteobacteria</taxon>
        <taxon>Burkholderiales</taxon>
        <taxon>Alcaligenaceae</taxon>
        <taxon>Neopusillimonas</taxon>
    </lineage>
</organism>
<dbReference type="RefSeq" id="WP_119515857.1">
    <property type="nucleotide sequence ID" value="NZ_NQYH01000003.1"/>
</dbReference>
<sequence>MLVVFHAKPAAEVLMFGNHALDVLRAAGRSYDTLPERGVITAAQLDDAIANIEKTMSLEPTSYQDDDGEENDTKEHPISQSVSFRQRAFPLLAMMRLCREHKADITWEPAPTW</sequence>
<dbReference type="Pfam" id="PF08895">
    <property type="entry name" value="DUF1840"/>
    <property type="match status" value="1"/>
</dbReference>
<accession>A0A3A1YWR6</accession>
<dbReference type="AlphaFoldDB" id="A0A3A1YWR6"/>
<name>A0A3A1YWR6_9BURK</name>
<dbReference type="OrthoDB" id="5296629at2"/>
<proteinExistence type="predicted"/>
<evidence type="ECO:0000313" key="2">
    <source>
        <dbReference type="EMBL" id="RIY41618.1"/>
    </source>
</evidence>
<comment type="caution">
    <text evidence="2">The sequence shown here is derived from an EMBL/GenBank/DDBJ whole genome shotgun (WGS) entry which is preliminary data.</text>
</comment>
<protein>
    <recommendedName>
        <fullName evidence="4">DUF1840 domain-containing protein</fullName>
    </recommendedName>
</protein>
<evidence type="ECO:0008006" key="4">
    <source>
        <dbReference type="Google" id="ProtNLM"/>
    </source>
</evidence>
<dbReference type="Proteomes" id="UP000266206">
    <property type="component" value="Unassembled WGS sequence"/>
</dbReference>